<dbReference type="Gene3D" id="3.30.590.20">
    <property type="match status" value="1"/>
</dbReference>
<evidence type="ECO:0000256" key="2">
    <source>
        <dbReference type="ARBA" id="ARBA00022741"/>
    </source>
</evidence>
<accession>A0ABU2RCX2</accession>
<dbReference type="HAMAP" id="MF_01609">
    <property type="entry name" value="Glu_cys_ligase_2"/>
    <property type="match status" value="1"/>
</dbReference>
<name>A0ABU2RCX2_9ACTN</name>
<evidence type="ECO:0000256" key="5">
    <source>
        <dbReference type="HAMAP-Rule" id="MF_01609"/>
    </source>
</evidence>
<protein>
    <recommendedName>
        <fullName evidence="5">Putative glutamate--cysteine ligase 2</fullName>
        <ecNumber evidence="5">6.3.2.2</ecNumber>
    </recommendedName>
    <alternativeName>
        <fullName evidence="5">Gamma-glutamylcysteine synthetase 2</fullName>
        <shortName evidence="5">GCS 2</shortName>
        <shortName evidence="5">Gamma-GCS 2</shortName>
    </alternativeName>
</protein>
<comment type="caution">
    <text evidence="6">The sequence shown here is derived from an EMBL/GenBank/DDBJ whole genome shotgun (WGS) entry which is preliminary data.</text>
</comment>
<dbReference type="InterPro" id="IPR006336">
    <property type="entry name" value="GCS2"/>
</dbReference>
<dbReference type="EMBL" id="JAVRET010000116">
    <property type="protein sequence ID" value="MDT0413189.1"/>
    <property type="molecule type" value="Genomic_DNA"/>
</dbReference>
<sequence length="362" mass="39211">MRTVGVEEELLLVDEGTGEPLTRAAAVLASADAAPRETSVESELHGQQIEFATRPCADLGELANEIRRLRADTDRHARGAGARIAAVATSPLPVSPQVNEGERYRWIMEKFGSTADEQLTCGCHVHVSVDSDEEGVAVLDRIRPWLPQLLALSANSPFWQGQETGYGSYRARVWNRWPSAGPYGVFGSAEEYHAQVAAMVATGVLHDEGMVYFDARLSHHWPTVEIRVADVCLDPRTPVLLAALSRALVDTAAREAADGVPPAPVPTSVLRLASWQAARSGLDSDLLHPLHHTPAPPRETLDALLDHVGEALEANGDLARARTELDRLLGEGNGARVQRERYAKGEGLGEVVRECVRRTAGD</sequence>
<gene>
    <name evidence="6" type="ORF">RM698_29610</name>
</gene>
<keyword evidence="3 5" id="KW-0067">ATP-binding</keyword>
<evidence type="ECO:0000256" key="1">
    <source>
        <dbReference type="ARBA" id="ARBA00022598"/>
    </source>
</evidence>
<dbReference type="RefSeq" id="WP_009067002.1">
    <property type="nucleotide sequence ID" value="NZ_JAVRET010000116.1"/>
</dbReference>
<organism evidence="6 7">
    <name type="scientific">Streptomyces evansiae</name>
    <dbReference type="NCBI Taxonomy" id="3075535"/>
    <lineage>
        <taxon>Bacteria</taxon>
        <taxon>Bacillati</taxon>
        <taxon>Actinomycetota</taxon>
        <taxon>Actinomycetes</taxon>
        <taxon>Kitasatosporales</taxon>
        <taxon>Streptomycetaceae</taxon>
        <taxon>Streptomyces</taxon>
    </lineage>
</organism>
<evidence type="ECO:0000313" key="7">
    <source>
        <dbReference type="Proteomes" id="UP001183610"/>
    </source>
</evidence>
<keyword evidence="1 5" id="KW-0436">Ligase</keyword>
<dbReference type="NCBIfam" id="NF010041">
    <property type="entry name" value="PRK13517.1-1"/>
    <property type="match status" value="1"/>
</dbReference>
<keyword evidence="2 5" id="KW-0547">Nucleotide-binding</keyword>
<comment type="catalytic activity">
    <reaction evidence="4 5">
        <text>L-cysteine + L-glutamate + ATP = gamma-L-glutamyl-L-cysteine + ADP + phosphate + H(+)</text>
        <dbReference type="Rhea" id="RHEA:13285"/>
        <dbReference type="ChEBI" id="CHEBI:15378"/>
        <dbReference type="ChEBI" id="CHEBI:29985"/>
        <dbReference type="ChEBI" id="CHEBI:30616"/>
        <dbReference type="ChEBI" id="CHEBI:35235"/>
        <dbReference type="ChEBI" id="CHEBI:43474"/>
        <dbReference type="ChEBI" id="CHEBI:58173"/>
        <dbReference type="ChEBI" id="CHEBI:456216"/>
        <dbReference type="EC" id="6.3.2.2"/>
    </reaction>
</comment>
<dbReference type="PANTHER" id="PTHR36510">
    <property type="entry name" value="GLUTAMATE--CYSTEINE LIGASE 2-RELATED"/>
    <property type="match status" value="1"/>
</dbReference>
<dbReference type="PANTHER" id="PTHR36510:SF1">
    <property type="entry name" value="GLUTAMATE--CYSTEINE LIGASE 2-RELATED"/>
    <property type="match status" value="1"/>
</dbReference>
<dbReference type="InterPro" id="IPR050141">
    <property type="entry name" value="GCL_type2/YbdK_subfam"/>
</dbReference>
<comment type="function">
    <text evidence="5">ATP-dependent carboxylate-amine ligase which exhibits weak glutamate--cysteine ligase activity.</text>
</comment>
<dbReference type="GO" id="GO:0004357">
    <property type="term" value="F:glutamate-cysteine ligase activity"/>
    <property type="evidence" value="ECO:0007669"/>
    <property type="project" value="UniProtKB-EC"/>
</dbReference>
<dbReference type="NCBIfam" id="TIGR02050">
    <property type="entry name" value="gshA_cyan_rel"/>
    <property type="match status" value="1"/>
</dbReference>
<evidence type="ECO:0000313" key="6">
    <source>
        <dbReference type="EMBL" id="MDT0413189.1"/>
    </source>
</evidence>
<dbReference type="Proteomes" id="UP001183610">
    <property type="component" value="Unassembled WGS sequence"/>
</dbReference>
<evidence type="ECO:0000256" key="4">
    <source>
        <dbReference type="ARBA" id="ARBA00048819"/>
    </source>
</evidence>
<dbReference type="InterPro" id="IPR011793">
    <property type="entry name" value="YbdK"/>
</dbReference>
<dbReference type="Pfam" id="PF04107">
    <property type="entry name" value="GCS2"/>
    <property type="match status" value="1"/>
</dbReference>
<dbReference type="InterPro" id="IPR014746">
    <property type="entry name" value="Gln_synth/guanido_kin_cat_dom"/>
</dbReference>
<keyword evidence="7" id="KW-1185">Reference proteome</keyword>
<comment type="similarity">
    <text evidence="5">Belongs to the glutamate--cysteine ligase type 2 family. YbdK subfamily.</text>
</comment>
<dbReference type="SUPFAM" id="SSF55931">
    <property type="entry name" value="Glutamine synthetase/guanido kinase"/>
    <property type="match status" value="1"/>
</dbReference>
<evidence type="ECO:0000256" key="3">
    <source>
        <dbReference type="ARBA" id="ARBA00022840"/>
    </source>
</evidence>
<reference evidence="7" key="1">
    <citation type="submission" date="2023-07" db="EMBL/GenBank/DDBJ databases">
        <title>30 novel species of actinomycetes from the DSMZ collection.</title>
        <authorList>
            <person name="Nouioui I."/>
        </authorList>
    </citation>
    <scope>NUCLEOTIDE SEQUENCE [LARGE SCALE GENOMIC DNA]</scope>
    <source>
        <strain evidence="7">DSM 41979</strain>
    </source>
</reference>
<proteinExistence type="inferred from homology"/>
<dbReference type="EC" id="6.3.2.2" evidence="5"/>